<comment type="similarity">
    <text evidence="6">Belongs to the LPG synthase family.</text>
</comment>
<dbReference type="PANTHER" id="PTHR37693">
    <property type="entry name" value="PHOSPHATIDYLGLYCEROL LYSYLTRANSFERASE"/>
    <property type="match status" value="1"/>
</dbReference>
<evidence type="ECO:0000256" key="2">
    <source>
        <dbReference type="ARBA" id="ARBA00022475"/>
    </source>
</evidence>
<organism evidence="7 8">
    <name type="scientific">Candidatus Acutalibacter pullicola</name>
    <dbReference type="NCBI Taxonomy" id="2838417"/>
    <lineage>
        <taxon>Bacteria</taxon>
        <taxon>Bacillati</taxon>
        <taxon>Bacillota</taxon>
        <taxon>Clostridia</taxon>
        <taxon>Eubacteriales</taxon>
        <taxon>Acutalibacteraceae</taxon>
        <taxon>Acutalibacter</taxon>
    </lineage>
</organism>
<reference evidence="7" key="1">
    <citation type="journal article" date="2021" name="PeerJ">
        <title>Extensive microbial diversity within the chicken gut microbiome revealed by metagenomics and culture.</title>
        <authorList>
            <person name="Gilroy R."/>
            <person name="Ravi A."/>
            <person name="Getino M."/>
            <person name="Pursley I."/>
            <person name="Horton D.L."/>
            <person name="Alikhan N.F."/>
            <person name="Baker D."/>
            <person name="Gharbi K."/>
            <person name="Hall N."/>
            <person name="Watson M."/>
            <person name="Adriaenssens E.M."/>
            <person name="Foster-Nyarko E."/>
            <person name="Jarju S."/>
            <person name="Secka A."/>
            <person name="Antonio M."/>
            <person name="Oren A."/>
            <person name="Chaudhuri R.R."/>
            <person name="La Ragione R."/>
            <person name="Hildebrand F."/>
            <person name="Pallen M.J."/>
        </authorList>
    </citation>
    <scope>NUCLEOTIDE SEQUENCE</scope>
    <source>
        <strain evidence="7">CHK185-1770</strain>
    </source>
</reference>
<protein>
    <recommendedName>
        <fullName evidence="6">Phosphatidylglycerol lysyltransferase</fullName>
        <ecNumber evidence="6">2.3.2.3</ecNumber>
    </recommendedName>
    <alternativeName>
        <fullName evidence="6">Lysylphosphatidylglycerol synthase</fullName>
    </alternativeName>
</protein>
<dbReference type="GO" id="GO:0005886">
    <property type="term" value="C:plasma membrane"/>
    <property type="evidence" value="ECO:0007669"/>
    <property type="project" value="UniProtKB-SubCell"/>
</dbReference>
<dbReference type="AlphaFoldDB" id="A0A9D2MW30"/>
<feature type="transmembrane region" description="Helical" evidence="6">
    <location>
        <begin position="137"/>
        <end position="161"/>
    </location>
</feature>
<comment type="subcellular location">
    <subcellularLocation>
        <location evidence="1 6">Cell membrane</location>
        <topology evidence="1 6">Multi-pass membrane protein</topology>
    </subcellularLocation>
</comment>
<accession>A0A9D2MW30</accession>
<dbReference type="EC" id="2.3.2.3" evidence="6"/>
<keyword evidence="3 6" id="KW-0812">Transmembrane</keyword>
<evidence type="ECO:0000256" key="4">
    <source>
        <dbReference type="ARBA" id="ARBA00022989"/>
    </source>
</evidence>
<evidence type="ECO:0000256" key="3">
    <source>
        <dbReference type="ARBA" id="ARBA00022692"/>
    </source>
</evidence>
<dbReference type="GO" id="GO:0006629">
    <property type="term" value="P:lipid metabolic process"/>
    <property type="evidence" value="ECO:0007669"/>
    <property type="project" value="UniProtKB-KW"/>
</dbReference>
<evidence type="ECO:0000256" key="5">
    <source>
        <dbReference type="ARBA" id="ARBA00023136"/>
    </source>
</evidence>
<dbReference type="GO" id="GO:0046677">
    <property type="term" value="P:response to antibiotic"/>
    <property type="evidence" value="ECO:0007669"/>
    <property type="project" value="UniProtKB-KW"/>
</dbReference>
<reference evidence="7" key="2">
    <citation type="submission" date="2021-04" db="EMBL/GenBank/DDBJ databases">
        <authorList>
            <person name="Gilroy R."/>
        </authorList>
    </citation>
    <scope>NUCLEOTIDE SEQUENCE</scope>
    <source>
        <strain evidence="7">CHK185-1770</strain>
    </source>
</reference>
<dbReference type="InterPro" id="IPR022791">
    <property type="entry name" value="L-PG_synthase/AglD"/>
</dbReference>
<keyword evidence="6" id="KW-0808">Transferase</keyword>
<feature type="transmembrane region" description="Helical" evidence="6">
    <location>
        <begin position="24"/>
        <end position="43"/>
    </location>
</feature>
<dbReference type="PANTHER" id="PTHR37693:SF1">
    <property type="entry name" value="INTEGRAL MEMBRANE PROTEIN"/>
    <property type="match status" value="1"/>
</dbReference>
<evidence type="ECO:0000313" key="8">
    <source>
        <dbReference type="Proteomes" id="UP000826793"/>
    </source>
</evidence>
<evidence type="ECO:0000313" key="7">
    <source>
        <dbReference type="EMBL" id="HJB97646.1"/>
    </source>
</evidence>
<proteinExistence type="inferred from homology"/>
<comment type="function">
    <text evidence="6">Catalyzes the transfer of a lysyl group from L-lysyl-tRNA(Lys) to membrane-bound phosphatidylglycerol (PG), which produces lysylphosphatidylglycerol (LPG), a major component of the bacterial membrane with a positive net charge. LPG synthesis contributes to bacterial virulence as it is involved in the resistance mechanism against cationic antimicrobial peptides (CAMP) produces by the host's immune system (defensins, cathelicidins) and by the competing microorganisms.</text>
</comment>
<gene>
    <name evidence="6" type="primary">mprF</name>
    <name evidence="7" type="ORF">H9710_03600</name>
</gene>
<feature type="transmembrane region" description="Helical" evidence="6">
    <location>
        <begin position="323"/>
        <end position="348"/>
    </location>
</feature>
<dbReference type="EMBL" id="DWXG01000032">
    <property type="protein sequence ID" value="HJB97646.1"/>
    <property type="molecule type" value="Genomic_DNA"/>
</dbReference>
<sequence length="372" mass="42185">MNQWKEKEPIIPQKEHEPKKKRKIPWSLLYIAATIVAVLLFGLLNQEFGNVFHTISHLTPGFLTLGVLVSLVYFLFEGEIFRLLLRSQGYHIGVREGLKNALIGLYYSYITPSSTGGQPMQSAYLLRDNKIPAGSSTAVLIIKFMCFQCAFVLVSVVSFVGMYGNLQVQNPGIIPLIVLGLVINGCSILFFASLFHKPILHQICRFAKWLVGKIGFLRKRTGLLDSIDRFERDFGSYTDDFKGKQKSLVAGVLLSIPQFVLQMSVIYFIFRAFGYHTVSYWEIVAVQSLLQVSVSFMPMPGASGAQEIGFSSFFRNYFVNDDLYAAVMVWRFFTYYLVVIAGAILVVADQFWYRRKKLRQAAAPIEEPQDQE</sequence>
<dbReference type="Proteomes" id="UP000826793">
    <property type="component" value="Unassembled WGS sequence"/>
</dbReference>
<keyword evidence="5 6" id="KW-0472">Membrane</keyword>
<keyword evidence="2" id="KW-1003">Cell membrane</keyword>
<feature type="transmembrane region" description="Helical" evidence="6">
    <location>
        <begin position="173"/>
        <end position="195"/>
    </location>
</feature>
<feature type="transmembrane region" description="Helical" evidence="6">
    <location>
        <begin position="55"/>
        <end position="76"/>
    </location>
</feature>
<keyword evidence="6" id="KW-0443">Lipid metabolism</keyword>
<comment type="catalytic activity">
    <reaction evidence="6">
        <text>L-lysyl-tRNA(Lys) + a 1,2-diacyl-sn-glycero-3-phospho-(1'-sn-glycerol) = a 1,2-diacyl-sn-glycero-3-phospho-1'-(3'-O-L-lysyl)-sn-glycerol + tRNA(Lys)</text>
        <dbReference type="Rhea" id="RHEA:10668"/>
        <dbReference type="Rhea" id="RHEA-COMP:9696"/>
        <dbReference type="Rhea" id="RHEA-COMP:9697"/>
        <dbReference type="ChEBI" id="CHEBI:64716"/>
        <dbReference type="ChEBI" id="CHEBI:75792"/>
        <dbReference type="ChEBI" id="CHEBI:78442"/>
        <dbReference type="ChEBI" id="CHEBI:78529"/>
        <dbReference type="EC" id="2.3.2.3"/>
    </reaction>
</comment>
<name>A0A9D2MW30_9FIRM</name>
<feature type="transmembrane region" description="Helical" evidence="6">
    <location>
        <begin position="248"/>
        <end position="270"/>
    </location>
</feature>
<evidence type="ECO:0000256" key="1">
    <source>
        <dbReference type="ARBA" id="ARBA00004651"/>
    </source>
</evidence>
<dbReference type="Pfam" id="PF03706">
    <property type="entry name" value="LPG_synthase_TM"/>
    <property type="match status" value="1"/>
</dbReference>
<evidence type="ECO:0000256" key="6">
    <source>
        <dbReference type="RuleBase" id="RU363042"/>
    </source>
</evidence>
<dbReference type="NCBIfam" id="TIGR00374">
    <property type="entry name" value="flippase-like domain"/>
    <property type="match status" value="1"/>
</dbReference>
<keyword evidence="6" id="KW-0046">Antibiotic resistance</keyword>
<keyword evidence="4 6" id="KW-1133">Transmembrane helix</keyword>
<dbReference type="GO" id="GO:0050071">
    <property type="term" value="F:phosphatidylglycerol lysyltransferase activity"/>
    <property type="evidence" value="ECO:0007669"/>
    <property type="project" value="UniProtKB-EC"/>
</dbReference>
<comment type="caution">
    <text evidence="7">The sequence shown here is derived from an EMBL/GenBank/DDBJ whole genome shotgun (WGS) entry which is preliminary data.</text>
</comment>